<dbReference type="RefSeq" id="WP_126422607.1">
    <property type="nucleotide sequence ID" value="NZ_AP019367.1"/>
</dbReference>
<comment type="pathway">
    <text evidence="1 8">Cell wall biogenesis; peptidoglycan biosynthesis.</text>
</comment>
<evidence type="ECO:0000256" key="1">
    <source>
        <dbReference type="ARBA" id="ARBA00004752"/>
    </source>
</evidence>
<dbReference type="UniPathway" id="UPA00219"/>
<dbReference type="Gene3D" id="2.10.270.10">
    <property type="entry name" value="Cholin Binding"/>
    <property type="match status" value="7"/>
</dbReference>
<organism evidence="12 13">
    <name type="scientific">Parolsenella catena</name>
    <dbReference type="NCBI Taxonomy" id="2003188"/>
    <lineage>
        <taxon>Bacteria</taxon>
        <taxon>Bacillati</taxon>
        <taxon>Actinomycetota</taxon>
        <taxon>Coriobacteriia</taxon>
        <taxon>Coriobacteriales</taxon>
        <taxon>Atopobiaceae</taxon>
        <taxon>Parolsenella</taxon>
    </lineage>
</organism>
<reference evidence="13" key="1">
    <citation type="submission" date="2018-11" db="EMBL/GenBank/DDBJ databases">
        <title>Comparative genomics of Parolsenella catena and Libanicoccus massiliensis: Reclassification of Libanicoccus massiliensis as Parolsenella massiliensis comb. nov.</title>
        <authorList>
            <person name="Sakamoto M."/>
            <person name="Ikeyama N."/>
            <person name="Murakami T."/>
            <person name="Mori H."/>
            <person name="Yuki M."/>
            <person name="Ohkuma M."/>
        </authorList>
    </citation>
    <scope>NUCLEOTIDE SEQUENCE [LARGE SCALE GENOMIC DNA]</scope>
    <source>
        <strain evidence="13">JCM 31932</strain>
    </source>
</reference>
<dbReference type="PANTHER" id="PTHR30582">
    <property type="entry name" value="L,D-TRANSPEPTIDASE"/>
    <property type="match status" value="1"/>
</dbReference>
<dbReference type="CDD" id="cd16913">
    <property type="entry name" value="YkuD_like"/>
    <property type="match status" value="1"/>
</dbReference>
<keyword evidence="4 8" id="KW-0133">Cell shape</keyword>
<keyword evidence="6 8" id="KW-0961">Cell wall biogenesis/degradation</keyword>
<dbReference type="InterPro" id="IPR038063">
    <property type="entry name" value="Transpep_catalytic_dom"/>
</dbReference>
<proteinExistence type="predicted"/>
<dbReference type="InterPro" id="IPR050979">
    <property type="entry name" value="LD-transpeptidase"/>
</dbReference>
<dbReference type="GeneID" id="88849356"/>
<keyword evidence="10" id="KW-0732">Signal</keyword>
<dbReference type="EMBL" id="AP019367">
    <property type="protein sequence ID" value="BBH50636.1"/>
    <property type="molecule type" value="Genomic_DNA"/>
</dbReference>
<feature type="domain" description="L,D-TPase catalytic" evidence="11">
    <location>
        <begin position="657"/>
        <end position="776"/>
    </location>
</feature>
<protein>
    <recommendedName>
        <fullName evidence="11">L,D-TPase catalytic domain-containing protein</fullName>
    </recommendedName>
</protein>
<evidence type="ECO:0000259" key="11">
    <source>
        <dbReference type="PROSITE" id="PS52029"/>
    </source>
</evidence>
<evidence type="ECO:0000256" key="8">
    <source>
        <dbReference type="PROSITE-ProRule" id="PRU01373"/>
    </source>
</evidence>
<dbReference type="InterPro" id="IPR005490">
    <property type="entry name" value="LD_TPept_cat_dom"/>
</dbReference>
<dbReference type="InterPro" id="IPR018337">
    <property type="entry name" value="Cell_wall/Cho-bd_repeat"/>
</dbReference>
<dbReference type="GO" id="GO:0005576">
    <property type="term" value="C:extracellular region"/>
    <property type="evidence" value="ECO:0007669"/>
    <property type="project" value="TreeGrafter"/>
</dbReference>
<evidence type="ECO:0000256" key="3">
    <source>
        <dbReference type="ARBA" id="ARBA00022737"/>
    </source>
</evidence>
<dbReference type="Pfam" id="PF01473">
    <property type="entry name" value="Choline_bind_1"/>
    <property type="match status" value="6"/>
</dbReference>
<name>A0A3G9K2H1_9ACTN</name>
<keyword evidence="5 8" id="KW-0573">Peptidoglycan synthesis</keyword>
<dbReference type="Proteomes" id="UP000273154">
    <property type="component" value="Chromosome"/>
</dbReference>
<evidence type="ECO:0000313" key="12">
    <source>
        <dbReference type="EMBL" id="BBH50636.1"/>
    </source>
</evidence>
<evidence type="ECO:0000256" key="2">
    <source>
        <dbReference type="ARBA" id="ARBA00022679"/>
    </source>
</evidence>
<feature type="repeat" description="Cell wall-binding" evidence="7">
    <location>
        <begin position="574"/>
        <end position="593"/>
    </location>
</feature>
<evidence type="ECO:0000256" key="5">
    <source>
        <dbReference type="ARBA" id="ARBA00022984"/>
    </source>
</evidence>
<evidence type="ECO:0000256" key="6">
    <source>
        <dbReference type="ARBA" id="ARBA00023316"/>
    </source>
</evidence>
<accession>A0A3G9K2H1</accession>
<feature type="region of interest" description="Disordered" evidence="9">
    <location>
        <begin position="42"/>
        <end position="82"/>
    </location>
</feature>
<dbReference type="PANTHER" id="PTHR30582:SF2">
    <property type="entry name" value="L,D-TRANSPEPTIDASE YCIB-RELATED"/>
    <property type="match status" value="1"/>
</dbReference>
<dbReference type="SUPFAM" id="SSF141523">
    <property type="entry name" value="L,D-transpeptidase catalytic domain-like"/>
    <property type="match status" value="1"/>
</dbReference>
<keyword evidence="2" id="KW-0808">Transferase</keyword>
<dbReference type="GO" id="GO:0071972">
    <property type="term" value="F:peptidoglycan L,D-transpeptidase activity"/>
    <property type="evidence" value="ECO:0007669"/>
    <property type="project" value="TreeGrafter"/>
</dbReference>
<dbReference type="Gene3D" id="2.40.440.10">
    <property type="entry name" value="L,D-transpeptidase catalytic domain-like"/>
    <property type="match status" value="1"/>
</dbReference>
<feature type="repeat" description="Cell wall-binding" evidence="7">
    <location>
        <begin position="178"/>
        <end position="197"/>
    </location>
</feature>
<evidence type="ECO:0000256" key="9">
    <source>
        <dbReference type="SAM" id="MobiDB-lite"/>
    </source>
</evidence>
<gene>
    <name evidence="12" type="ORF">Pcatena_12230</name>
</gene>
<keyword evidence="3" id="KW-0677">Repeat</keyword>
<feature type="signal peptide" evidence="10">
    <location>
        <begin position="1"/>
        <end position="34"/>
    </location>
</feature>
<dbReference type="GO" id="GO:0016740">
    <property type="term" value="F:transferase activity"/>
    <property type="evidence" value="ECO:0007669"/>
    <property type="project" value="UniProtKB-KW"/>
</dbReference>
<sequence>MSTTSRKAAAFIAALALGGSLSVASVAVPRLAWADDAISTESAAPTDEVSAAGNQEPEAPASDVPEEPVEQPKQGWQNEDGTRRYYDENGSIHKGWLHLDGAWYWLNETTGNMATGWQYVNGSWYWLDPVSGVMATDRTDCNGSWSDFSASGAWSGYASGWDLRDGAWHWLENGGQLARGWRYVNGSWYWMDDSGAMRTGWVSISGSRYHLSASGAMDSGWLLDGGNWYWLDQSNGDMRTDWQWIGGRWYWADPETGICAQNETREIGPELYAFDSSCAMGQSGWVLANNTWYWAGQSGALESGWHYVGGSWYWMDHQSKAMATGLLDFNGTKYYMMPSGAMATGWAYDQTENCWYYATNSSSDGHLLTGWQWIDGAWYWMDSTTAKMQTGWLSVGGKTYHLSNSGSMDSSCWIDDSDGSSSLLGSDGALTTKIVDNKVTMYNGSDGSKPSDGLTQIGGAWFYLIDSTIQHGAIDIDGTTHLFDEKTGRAVTGWHTDENGARYHYDEKGVKQVDCWVLDGSWYLLGQDGSPLTGWQNRGGAYYYLDPSSGAMKTGWLKTDGDWYWLDTTSGAMKTGWVWDGANWYYMNASGRMQTGWLNLSGTWYWLDTTSGAMGTGWIWDGGAYYFCASDGHWIDVNVQWQDMFNWAQDYSSATNYLILVDTQNCRVGIYYGRYGAWAPVKEFICSPGAPSTPTVKGQFTVQDKGYVFGHGYSCYYYTQFYIDYLFHSVLYYQDTFRIQDGRLGQHLSHGCVRLAIDNAKWIYDNIPRGTKVVVW</sequence>
<evidence type="ECO:0000256" key="10">
    <source>
        <dbReference type="SAM" id="SignalP"/>
    </source>
</evidence>
<evidence type="ECO:0000256" key="7">
    <source>
        <dbReference type="PROSITE-ProRule" id="PRU00591"/>
    </source>
</evidence>
<dbReference type="PROSITE" id="PS52029">
    <property type="entry name" value="LD_TPASE"/>
    <property type="match status" value="1"/>
</dbReference>
<dbReference type="Pfam" id="PF19127">
    <property type="entry name" value="Choline_bind_3"/>
    <property type="match status" value="3"/>
</dbReference>
<dbReference type="GO" id="GO:0008360">
    <property type="term" value="P:regulation of cell shape"/>
    <property type="evidence" value="ECO:0007669"/>
    <property type="project" value="UniProtKB-UniRule"/>
</dbReference>
<dbReference type="OrthoDB" id="5242394at2"/>
<dbReference type="Pfam" id="PF03734">
    <property type="entry name" value="YkuD"/>
    <property type="match status" value="1"/>
</dbReference>
<dbReference type="PROSITE" id="PS51170">
    <property type="entry name" value="CW"/>
    <property type="match status" value="2"/>
</dbReference>
<dbReference type="SUPFAM" id="SSF69360">
    <property type="entry name" value="Cell wall binding repeat"/>
    <property type="match status" value="4"/>
</dbReference>
<keyword evidence="13" id="KW-1185">Reference proteome</keyword>
<comment type="caution">
    <text evidence="8">Lacks conserved residue(s) required for the propagation of feature annotation.</text>
</comment>
<dbReference type="AlphaFoldDB" id="A0A3G9K2H1"/>
<evidence type="ECO:0000313" key="13">
    <source>
        <dbReference type="Proteomes" id="UP000273154"/>
    </source>
</evidence>
<evidence type="ECO:0000256" key="4">
    <source>
        <dbReference type="ARBA" id="ARBA00022960"/>
    </source>
</evidence>
<dbReference type="GO" id="GO:0071555">
    <property type="term" value="P:cell wall organization"/>
    <property type="evidence" value="ECO:0007669"/>
    <property type="project" value="UniProtKB-UniRule"/>
</dbReference>
<dbReference type="GO" id="GO:0018104">
    <property type="term" value="P:peptidoglycan-protein cross-linking"/>
    <property type="evidence" value="ECO:0007669"/>
    <property type="project" value="TreeGrafter"/>
</dbReference>
<dbReference type="KEGG" id="pcat:Pcatena_12230"/>
<feature type="chain" id="PRO_5018296911" description="L,D-TPase catalytic domain-containing protein" evidence="10">
    <location>
        <begin position="35"/>
        <end position="776"/>
    </location>
</feature>